<proteinExistence type="predicted"/>
<dbReference type="EMBL" id="KE145357">
    <property type="protein sequence ID" value="EPE34170.1"/>
    <property type="molecule type" value="Genomic_DNA"/>
</dbReference>
<reference evidence="1 2" key="1">
    <citation type="journal article" date="2013" name="BMC Genomics">
        <title>Genomics-driven discovery of the pneumocandin biosynthetic gene cluster in the fungus Glarea lozoyensis.</title>
        <authorList>
            <person name="Chen L."/>
            <person name="Yue Q."/>
            <person name="Zhang X."/>
            <person name="Xiang M."/>
            <person name="Wang C."/>
            <person name="Li S."/>
            <person name="Che Y."/>
            <person name="Ortiz-Lopez F.J."/>
            <person name="Bills G.F."/>
            <person name="Liu X."/>
            <person name="An Z."/>
        </authorList>
    </citation>
    <scope>NUCLEOTIDE SEQUENCE [LARGE SCALE GENOMIC DNA]</scope>
    <source>
        <strain evidence="2">ATCC 20868 / MF5171</strain>
    </source>
</reference>
<dbReference type="KEGG" id="glz:GLAREA_07183"/>
<dbReference type="RefSeq" id="XP_008079322.1">
    <property type="nucleotide sequence ID" value="XM_008081131.1"/>
</dbReference>
<dbReference type="PANTHER" id="PTHR37540:SF5">
    <property type="entry name" value="TRANSCRIPTION FACTOR DOMAIN-CONTAINING PROTEIN"/>
    <property type="match status" value="1"/>
</dbReference>
<protein>
    <submittedName>
        <fullName evidence="1">Uncharacterized protein</fullName>
    </submittedName>
</protein>
<dbReference type="GeneID" id="19466236"/>
<name>S3D8X1_GLAL2</name>
<dbReference type="AlphaFoldDB" id="S3D8X1"/>
<dbReference type="Proteomes" id="UP000016922">
    <property type="component" value="Unassembled WGS sequence"/>
</dbReference>
<dbReference type="STRING" id="1116229.S3D8X1"/>
<dbReference type="OrthoDB" id="4159781at2759"/>
<dbReference type="PANTHER" id="PTHR37540">
    <property type="entry name" value="TRANSCRIPTION FACTOR (ACR-2), PUTATIVE-RELATED-RELATED"/>
    <property type="match status" value="1"/>
</dbReference>
<gene>
    <name evidence="1" type="ORF">GLAREA_07183</name>
</gene>
<sequence>MERARAARFIWRYHVLYNDTQLDANTVHESHYIQAPWIDSPSLISDLVNPSDLVVKEDMDFIPSTGGLVWITGSGNIAKNLDVQRTVRRHVMIRHYQDKKQRKAAYLERKPVSVARSKLVQGSLQLRELESSHLRVSTKPTEYQELVPYSSSPSAQTREPKLYCSLCAGSSATKEGFDIEGCRCQRLLHKDCISESPTMQRDPFFQYPIDVTAQDIKLIEYILDDNNMNRVAHRHETLANAISDPIAFHQMLSTFALWMVFKLKYTGGASYLNHDAIIHHNKAIKAVSQRLHDGIGITGEGMIAAVLGFAHHAHVRLDFSAWKSHMDGVKQIVKLRGGVQTLNQDMKNTLYWHDLGGAYTQVTPLLFDWSTDTISNLILLRPPARSSSSAFERVAKVWLNRFPSQQEFLGLLESLSLIATHLNEQFILTGCPADETFPLRCIIKPMIYRFLNFNTMIERKDEASVSSYAILESSRLASLLFLAPLRRHFGVFPVFTTFQVAKLRRLLTENNDLDWHGLETLQFWILTLAYLESSGDKMWWEGARDNFGSRFSLENQLPEFIWINALHGSQLSILNDHL</sequence>
<organism evidence="1 2">
    <name type="scientific">Glarea lozoyensis (strain ATCC 20868 / MF5171)</name>
    <dbReference type="NCBI Taxonomy" id="1116229"/>
    <lineage>
        <taxon>Eukaryota</taxon>
        <taxon>Fungi</taxon>
        <taxon>Dikarya</taxon>
        <taxon>Ascomycota</taxon>
        <taxon>Pezizomycotina</taxon>
        <taxon>Leotiomycetes</taxon>
        <taxon>Helotiales</taxon>
        <taxon>Helotiaceae</taxon>
        <taxon>Glarea</taxon>
    </lineage>
</organism>
<evidence type="ECO:0000313" key="2">
    <source>
        <dbReference type="Proteomes" id="UP000016922"/>
    </source>
</evidence>
<keyword evidence="2" id="KW-1185">Reference proteome</keyword>
<dbReference type="HOGENOM" id="CLU_471766_0_0_1"/>
<evidence type="ECO:0000313" key="1">
    <source>
        <dbReference type="EMBL" id="EPE34170.1"/>
    </source>
</evidence>
<accession>S3D8X1</accession>